<evidence type="ECO:0000313" key="2">
    <source>
        <dbReference type="Proteomes" id="UP000002534"/>
    </source>
</evidence>
<dbReference type="AlphaFoldDB" id="Q3A0L1"/>
<protein>
    <submittedName>
        <fullName evidence="1">Uncharacterized protein</fullName>
    </submittedName>
</protein>
<gene>
    <name evidence="1" type="ordered locus">Pcar_2861</name>
</gene>
<accession>Q3A0L1</accession>
<dbReference type="KEGG" id="pca:Pcar_2861"/>
<keyword evidence="2" id="KW-1185">Reference proteome</keyword>
<proteinExistence type="predicted"/>
<dbReference type="EMBL" id="CP000142">
    <property type="protein sequence ID" value="ABA90096.2"/>
    <property type="molecule type" value="Genomic_DNA"/>
</dbReference>
<sequence length="94" mass="10832">MYYISMCVTPHWQQSNCQKVKKALAQFWVDAKDSVKACRKAINFSEQHQFEVHSIKQIPTALSEEDDTHDAIGFVHSQIAQEQGISMCLTNWDM</sequence>
<name>Q3A0L1_SYNC1</name>
<organism evidence="1 2">
    <name type="scientific">Syntrophotalea carbinolica (strain DSM 2380 / NBRC 103641 / GraBd1)</name>
    <name type="common">Pelobacter carbinolicus</name>
    <dbReference type="NCBI Taxonomy" id="338963"/>
    <lineage>
        <taxon>Bacteria</taxon>
        <taxon>Pseudomonadati</taxon>
        <taxon>Thermodesulfobacteriota</taxon>
        <taxon>Desulfuromonadia</taxon>
        <taxon>Desulfuromonadales</taxon>
        <taxon>Syntrophotaleaceae</taxon>
        <taxon>Syntrophotalea</taxon>
    </lineage>
</organism>
<reference evidence="1 2" key="2">
    <citation type="journal article" date="2012" name="BMC Genomics">
        <title>The genome of Pelobacter carbinolicus reveals surprising metabolic capabilities and physiological features.</title>
        <authorList>
            <person name="Aklujkar M."/>
            <person name="Haveman S.A."/>
            <person name="Didonato R.Jr."/>
            <person name="Chertkov O."/>
            <person name="Han C.S."/>
            <person name="Land M.L."/>
            <person name="Brown P."/>
            <person name="Lovley D.R."/>
        </authorList>
    </citation>
    <scope>NUCLEOTIDE SEQUENCE [LARGE SCALE GENOMIC DNA]</scope>
    <source>
        <strain evidence="2">DSM 2380 / NBRC 103641 / GraBd1</strain>
    </source>
</reference>
<dbReference type="HOGENOM" id="CLU_2383554_0_0_7"/>
<evidence type="ECO:0000313" key="1">
    <source>
        <dbReference type="EMBL" id="ABA90096.2"/>
    </source>
</evidence>
<dbReference type="Proteomes" id="UP000002534">
    <property type="component" value="Chromosome"/>
</dbReference>
<reference evidence="2" key="1">
    <citation type="submission" date="2005-10" db="EMBL/GenBank/DDBJ databases">
        <title>Complete sequence of Pelobacter carbinolicus DSM 2380.</title>
        <authorList>
            <person name="Copeland A."/>
            <person name="Lucas S."/>
            <person name="Lapidus A."/>
            <person name="Barry K."/>
            <person name="Detter J.C."/>
            <person name="Glavina T."/>
            <person name="Hammon N."/>
            <person name="Israni S."/>
            <person name="Pitluck S."/>
            <person name="Chertkov O."/>
            <person name="Schmutz J."/>
            <person name="Larimer F."/>
            <person name="Land M."/>
            <person name="Kyrpides N."/>
            <person name="Ivanova N."/>
            <person name="Richardson P."/>
        </authorList>
    </citation>
    <scope>NUCLEOTIDE SEQUENCE [LARGE SCALE GENOMIC DNA]</scope>
    <source>
        <strain evidence="2">DSM 2380 / NBRC 103641 / GraBd1</strain>
    </source>
</reference>